<proteinExistence type="predicted"/>
<organism evidence="2 3">
    <name type="scientific">Prescottella agglutinans</name>
    <dbReference type="NCBI Taxonomy" id="1644129"/>
    <lineage>
        <taxon>Bacteria</taxon>
        <taxon>Bacillati</taxon>
        <taxon>Actinomycetota</taxon>
        <taxon>Actinomycetes</taxon>
        <taxon>Mycobacteriales</taxon>
        <taxon>Nocardiaceae</taxon>
        <taxon>Prescottella</taxon>
    </lineage>
</organism>
<protein>
    <submittedName>
        <fullName evidence="2">Uncharacterized protein</fullName>
    </submittedName>
</protein>
<evidence type="ECO:0000256" key="1">
    <source>
        <dbReference type="SAM" id="SignalP"/>
    </source>
</evidence>
<dbReference type="RefSeq" id="WP_280762530.1">
    <property type="nucleotide sequence ID" value="NZ_JARXVC010000013.1"/>
</dbReference>
<name>A0ABT6MG97_9NOCA</name>
<evidence type="ECO:0000313" key="2">
    <source>
        <dbReference type="EMBL" id="MDH6283255.1"/>
    </source>
</evidence>
<accession>A0ABT6MG97</accession>
<feature type="signal peptide" evidence="1">
    <location>
        <begin position="1"/>
        <end position="23"/>
    </location>
</feature>
<reference evidence="2 3" key="1">
    <citation type="submission" date="2023-04" db="EMBL/GenBank/DDBJ databases">
        <title>Forest soil microbial communities from Buena Vista Peninsula, Colon Province, Panama.</title>
        <authorList>
            <person name="Bouskill N."/>
        </authorList>
    </citation>
    <scope>NUCLEOTIDE SEQUENCE [LARGE SCALE GENOMIC DNA]</scope>
    <source>
        <strain evidence="2 3">CFH S0262</strain>
    </source>
</reference>
<dbReference type="Proteomes" id="UP001160334">
    <property type="component" value="Unassembled WGS sequence"/>
</dbReference>
<dbReference type="EMBL" id="JARXVC010000013">
    <property type="protein sequence ID" value="MDH6283255.1"/>
    <property type="molecule type" value="Genomic_DNA"/>
</dbReference>
<feature type="chain" id="PRO_5046822936" evidence="1">
    <location>
        <begin position="24"/>
        <end position="169"/>
    </location>
</feature>
<comment type="caution">
    <text evidence="2">The sequence shown here is derived from an EMBL/GenBank/DDBJ whole genome shotgun (WGS) entry which is preliminary data.</text>
</comment>
<keyword evidence="3" id="KW-1185">Reference proteome</keyword>
<sequence length="169" mass="17343">MNALRVKRLLTVTAITTAALAGAAATATASPAPATGSSSVSAPDGITVQGLIAARNAGIPIYEAVRAVRFSQPSTGPNATFDGTEYRRVYNIDDLSTPTTKFVGVGAVAPDNFYVGLRGGSVLVNPHEYVQPNVGPGFIVFDGTPYTFTNSPLVHLPDGGPSVGVALIR</sequence>
<gene>
    <name evidence="2" type="ORF">M2280_004498</name>
</gene>
<evidence type="ECO:0000313" key="3">
    <source>
        <dbReference type="Proteomes" id="UP001160334"/>
    </source>
</evidence>
<keyword evidence="1" id="KW-0732">Signal</keyword>